<feature type="binding site" evidence="21">
    <location>
        <position position="154"/>
    </location>
    <ligand>
        <name>Ca(2+)</name>
        <dbReference type="ChEBI" id="CHEBI:29108"/>
        <label>2</label>
    </ligand>
</feature>
<comment type="subcellular location">
    <subcellularLocation>
        <location evidence="1">Secreted</location>
    </subcellularLocation>
</comment>
<feature type="disulfide bond" evidence="19">
    <location>
        <begin position="605"/>
        <end position="627"/>
    </location>
</feature>
<evidence type="ECO:0000256" key="19">
    <source>
        <dbReference type="PIRSR" id="PIRSR001155-2"/>
    </source>
</evidence>
<evidence type="ECO:0000259" key="26">
    <source>
        <dbReference type="PROSITE" id="PS50240"/>
    </source>
</evidence>
<keyword evidence="3" id="KW-0245">EGF-like domain</keyword>
<dbReference type="FunFam" id="2.10.25.10:FF:000059">
    <property type="entry name" value="Mannan-binding lectin serine protease 1"/>
    <property type="match status" value="1"/>
</dbReference>
<feature type="domain" description="CUB" evidence="25">
    <location>
        <begin position="180"/>
        <end position="300"/>
    </location>
</feature>
<dbReference type="SUPFAM" id="SSF57535">
    <property type="entry name" value="Complement control module/SCR domain"/>
    <property type="match status" value="2"/>
</dbReference>
<dbReference type="PROSITE" id="PS50240">
    <property type="entry name" value="TRYPSIN_DOM"/>
    <property type="match status" value="1"/>
</dbReference>
<organism evidence="28 29">
    <name type="scientific">Penelope pileata</name>
    <dbReference type="NCBI Taxonomy" id="1118817"/>
    <lineage>
        <taxon>Eukaryota</taxon>
        <taxon>Metazoa</taxon>
        <taxon>Chordata</taxon>
        <taxon>Craniata</taxon>
        <taxon>Vertebrata</taxon>
        <taxon>Euteleostomi</taxon>
        <taxon>Archelosauria</taxon>
        <taxon>Archosauria</taxon>
        <taxon>Dinosauria</taxon>
        <taxon>Saurischia</taxon>
        <taxon>Theropoda</taxon>
        <taxon>Coelurosauria</taxon>
        <taxon>Aves</taxon>
        <taxon>Neognathae</taxon>
        <taxon>Galloanserae</taxon>
        <taxon>Galliformes</taxon>
        <taxon>Cracidae</taxon>
        <taxon>Penelope</taxon>
    </lineage>
</organism>
<feature type="disulfide bond" evidence="19">
    <location>
        <begin position="370"/>
        <end position="417"/>
    </location>
</feature>
<evidence type="ECO:0000313" key="28">
    <source>
        <dbReference type="EMBL" id="NXC43322.1"/>
    </source>
</evidence>
<dbReference type="InterPro" id="IPR043504">
    <property type="entry name" value="Peptidase_S1_PA_chymotrypsin"/>
</dbReference>
<feature type="binding site" evidence="21">
    <location>
        <position position="158"/>
    </location>
    <ligand>
        <name>Ca(2+)</name>
        <dbReference type="ChEBI" id="CHEBI:29108"/>
        <label>2</label>
    </ligand>
</feature>
<dbReference type="InterPro" id="IPR000859">
    <property type="entry name" value="CUB_dom"/>
</dbReference>
<feature type="chain" id="PRO_5032588269" evidence="24">
    <location>
        <begin position="16"/>
        <end position="695"/>
    </location>
</feature>
<feature type="active site" description="Charge relay system" evidence="18">
    <location>
        <position position="490"/>
    </location>
</feature>
<dbReference type="SUPFAM" id="SSF50494">
    <property type="entry name" value="Trypsin-like serine proteases"/>
    <property type="match status" value="1"/>
</dbReference>
<feature type="domain" description="Sushi" evidence="27">
    <location>
        <begin position="368"/>
        <end position="437"/>
    </location>
</feature>
<name>A0A851NY86_9GALL</name>
<feature type="disulfide bond" evidence="19">
    <location>
        <begin position="138"/>
        <end position="152"/>
    </location>
</feature>
<dbReference type="InterPro" id="IPR049883">
    <property type="entry name" value="NOTCH1_EGF-like"/>
</dbReference>
<dbReference type="GO" id="GO:0005615">
    <property type="term" value="C:extracellular space"/>
    <property type="evidence" value="ECO:0007669"/>
    <property type="project" value="TreeGrafter"/>
</dbReference>
<dbReference type="GO" id="GO:0006508">
    <property type="term" value="P:proteolysis"/>
    <property type="evidence" value="ECO:0007669"/>
    <property type="project" value="UniProtKB-KW"/>
</dbReference>
<evidence type="ECO:0000256" key="8">
    <source>
        <dbReference type="ARBA" id="ARBA00022729"/>
    </source>
</evidence>
<dbReference type="FunFam" id="2.60.120.290:FF:000006">
    <property type="entry name" value="Mannan-binding lectin serine protease 1"/>
    <property type="match status" value="1"/>
</dbReference>
<feature type="domain" description="CUB" evidence="25">
    <location>
        <begin position="13"/>
        <end position="133"/>
    </location>
</feature>
<evidence type="ECO:0000256" key="1">
    <source>
        <dbReference type="ARBA" id="ARBA00004613"/>
    </source>
</evidence>
<dbReference type="Pfam" id="PF00084">
    <property type="entry name" value="Sushi"/>
    <property type="match status" value="2"/>
</dbReference>
<feature type="domain" description="Peptidase S1" evidence="26">
    <location>
        <begin position="450"/>
        <end position="692"/>
    </location>
</feature>
<feature type="binding site" evidence="21">
    <location>
        <position position="240"/>
    </location>
    <ligand>
        <name>Ca(2+)</name>
        <dbReference type="ChEBI" id="CHEBI:29108"/>
        <label>3</label>
    </ligand>
</feature>
<keyword evidence="10" id="KW-0378">Hydrolase</keyword>
<dbReference type="Pfam" id="PF07645">
    <property type="entry name" value="EGF_CA"/>
    <property type="match status" value="1"/>
</dbReference>
<dbReference type="SMART" id="SM00179">
    <property type="entry name" value="EGF_CA"/>
    <property type="match status" value="1"/>
</dbReference>
<dbReference type="Gene3D" id="2.40.10.10">
    <property type="entry name" value="Trypsin-like serine proteases"/>
    <property type="match status" value="2"/>
</dbReference>
<feature type="binding site" evidence="21">
    <location>
        <position position="137"/>
    </location>
    <ligand>
        <name>Ca(2+)</name>
        <dbReference type="ChEBI" id="CHEBI:29108"/>
        <label>2</label>
    </ligand>
</feature>
<dbReference type="CDD" id="cd00033">
    <property type="entry name" value="CCP"/>
    <property type="match status" value="1"/>
</dbReference>
<dbReference type="InterPro" id="IPR000742">
    <property type="entry name" value="EGF"/>
</dbReference>
<evidence type="ECO:0000256" key="24">
    <source>
        <dbReference type="SAM" id="SignalP"/>
    </source>
</evidence>
<dbReference type="FunFam" id="2.60.120.290:FF:000012">
    <property type="entry name" value="mannan-binding lectin serine protease 1 isoform X1"/>
    <property type="match status" value="1"/>
</dbReference>
<dbReference type="PRINTS" id="PR00722">
    <property type="entry name" value="CHYMOTRYPSIN"/>
</dbReference>
<keyword evidence="7 21" id="KW-0479">Metal-binding</keyword>
<keyword evidence="13 21" id="KW-0106">Calcium</keyword>
<feature type="disulfide bond" evidence="19">
    <location>
        <begin position="304"/>
        <end position="352"/>
    </location>
</feature>
<reference evidence="28" key="1">
    <citation type="submission" date="2019-09" db="EMBL/GenBank/DDBJ databases">
        <title>Bird 10,000 Genomes (B10K) Project - Family phase.</title>
        <authorList>
            <person name="Zhang G."/>
        </authorList>
    </citation>
    <scope>NUCLEOTIDE SEQUENCE</scope>
    <source>
        <strain evidence="28">B10K-DU-001-08</strain>
        <tissue evidence="28">Muscle</tissue>
    </source>
</reference>
<dbReference type="InterPro" id="IPR001254">
    <property type="entry name" value="Trypsin_dom"/>
</dbReference>
<dbReference type="Proteomes" id="UP000613066">
    <property type="component" value="Unassembled WGS sequence"/>
</dbReference>
<dbReference type="InterPro" id="IPR033116">
    <property type="entry name" value="TRYPSIN_SER"/>
</dbReference>
<dbReference type="PANTHER" id="PTHR24255">
    <property type="entry name" value="COMPLEMENT COMPONENT 1, S SUBCOMPONENT-RELATED"/>
    <property type="match status" value="1"/>
</dbReference>
<comment type="PTM">
    <text evidence="20">The iron and 2-oxoglutarate dependent 3-hydroxylation of aspartate and asparagine is (R) stereospecific within EGF domains.</text>
</comment>
<keyword evidence="4" id="KW-0399">Innate immunity</keyword>
<dbReference type="PROSITE" id="PS01187">
    <property type="entry name" value="EGF_CA"/>
    <property type="match status" value="1"/>
</dbReference>
<accession>A0A851NY86</accession>
<feature type="binding site" evidence="21">
    <location>
        <position position="134"/>
    </location>
    <ligand>
        <name>Ca(2+)</name>
        <dbReference type="ChEBI" id="CHEBI:29108"/>
        <label>2</label>
    </ligand>
</feature>
<evidence type="ECO:0000256" key="11">
    <source>
        <dbReference type="ARBA" id="ARBA00022813"/>
    </source>
</evidence>
<dbReference type="PROSITE" id="PS00135">
    <property type="entry name" value="TRYPSIN_SER"/>
    <property type="match status" value="1"/>
</dbReference>
<feature type="modified residue" description="(3R)-3-hydroxyasparagine" evidence="20">
    <location>
        <position position="154"/>
    </location>
</feature>
<feature type="disulfide bond" evidence="19">
    <location>
        <begin position="332"/>
        <end position="365"/>
    </location>
</feature>
<evidence type="ECO:0000259" key="25">
    <source>
        <dbReference type="PROSITE" id="PS01180"/>
    </source>
</evidence>
<evidence type="ECO:0000256" key="3">
    <source>
        <dbReference type="ARBA" id="ARBA00022536"/>
    </source>
</evidence>
<dbReference type="InterPro" id="IPR001881">
    <property type="entry name" value="EGF-like_Ca-bd_dom"/>
</dbReference>
<dbReference type="OrthoDB" id="9985152at2759"/>
<feature type="binding site" evidence="21">
    <location>
        <position position="230"/>
    </location>
    <ligand>
        <name>Ca(2+)</name>
        <dbReference type="ChEBI" id="CHEBI:29108"/>
        <label>3</label>
    </ligand>
</feature>
<dbReference type="FunFam" id="2.10.70.10:FF:000016">
    <property type="entry name" value="Mannan-binding lectin serine protease 1"/>
    <property type="match status" value="1"/>
</dbReference>
<dbReference type="CDD" id="cd00041">
    <property type="entry name" value="CUB"/>
    <property type="match status" value="2"/>
</dbReference>
<dbReference type="CDD" id="cd00190">
    <property type="entry name" value="Tryp_SPc"/>
    <property type="match status" value="1"/>
</dbReference>
<dbReference type="InterPro" id="IPR000152">
    <property type="entry name" value="EGF-type_Asp/Asn_hydroxyl_site"/>
</dbReference>
<dbReference type="GO" id="GO:0006958">
    <property type="term" value="P:complement activation, classical pathway"/>
    <property type="evidence" value="ECO:0007669"/>
    <property type="project" value="UniProtKB-KW"/>
</dbReference>
<dbReference type="Gene3D" id="2.10.25.10">
    <property type="entry name" value="Laminin"/>
    <property type="match status" value="1"/>
</dbReference>
<evidence type="ECO:0000256" key="10">
    <source>
        <dbReference type="ARBA" id="ARBA00022801"/>
    </source>
</evidence>
<feature type="binding site" evidence="21">
    <location>
        <position position="287"/>
    </location>
    <ligand>
        <name>Ca(2+)</name>
        <dbReference type="ChEBI" id="CHEBI:29108"/>
        <label>3</label>
    </ligand>
</feature>
<keyword evidence="5 23" id="KW-0768">Sushi</keyword>
<dbReference type="SMART" id="SM00042">
    <property type="entry name" value="CUB"/>
    <property type="match status" value="2"/>
</dbReference>
<evidence type="ECO:0000313" key="29">
    <source>
        <dbReference type="Proteomes" id="UP000613066"/>
    </source>
</evidence>
<evidence type="ECO:0000256" key="6">
    <source>
        <dbReference type="ARBA" id="ARBA00022670"/>
    </source>
</evidence>
<feature type="signal peptide" evidence="24">
    <location>
        <begin position="1"/>
        <end position="15"/>
    </location>
</feature>
<dbReference type="SUPFAM" id="SSF49854">
    <property type="entry name" value="Spermadhesin, CUB domain"/>
    <property type="match status" value="2"/>
</dbReference>
<evidence type="ECO:0000256" key="14">
    <source>
        <dbReference type="ARBA" id="ARBA00022859"/>
    </source>
</evidence>
<dbReference type="SMART" id="SM00032">
    <property type="entry name" value="CCP"/>
    <property type="match status" value="2"/>
</dbReference>
<feature type="binding site" evidence="21">
    <location>
        <position position="118"/>
    </location>
    <ligand>
        <name>Ca(2+)</name>
        <dbReference type="ChEBI" id="CHEBI:29108"/>
        <label>1</label>
    </ligand>
</feature>
<dbReference type="PROSITE" id="PS50923">
    <property type="entry name" value="SUSHI"/>
    <property type="match status" value="2"/>
</dbReference>
<dbReference type="Pfam" id="PF00089">
    <property type="entry name" value="Trypsin"/>
    <property type="match status" value="1"/>
</dbReference>
<feature type="binding site" evidence="21">
    <location>
        <position position="71"/>
    </location>
    <ligand>
        <name>Ca(2+)</name>
        <dbReference type="ChEBI" id="CHEBI:29108"/>
        <label>1</label>
    </ligand>
</feature>
<evidence type="ECO:0000256" key="20">
    <source>
        <dbReference type="PIRSR" id="PIRSR001155-3"/>
    </source>
</evidence>
<feature type="binding site" evidence="21">
    <location>
        <position position="116"/>
    </location>
    <ligand>
        <name>Ca(2+)</name>
        <dbReference type="ChEBI" id="CHEBI:29108"/>
        <label>1</label>
    </ligand>
</feature>
<keyword evidence="15" id="KW-0180">Complement pathway</keyword>
<dbReference type="SMART" id="SM00181">
    <property type="entry name" value="EGF"/>
    <property type="match status" value="1"/>
</dbReference>
<dbReference type="PROSITE" id="PS01186">
    <property type="entry name" value="EGF_2"/>
    <property type="match status" value="1"/>
</dbReference>
<dbReference type="Gene3D" id="2.60.120.290">
    <property type="entry name" value="Spermadhesin, CUB domain"/>
    <property type="match status" value="2"/>
</dbReference>
<dbReference type="SUPFAM" id="SSF57196">
    <property type="entry name" value="EGF/Laminin"/>
    <property type="match status" value="1"/>
</dbReference>
<keyword evidence="12" id="KW-0720">Serine protease</keyword>
<feature type="disulfide bond" evidence="19 22">
    <location>
        <begin position="180"/>
        <end position="207"/>
    </location>
</feature>
<dbReference type="InterPro" id="IPR001314">
    <property type="entry name" value="Peptidase_S1A"/>
</dbReference>
<dbReference type="CDD" id="cd00054">
    <property type="entry name" value="EGF_CA"/>
    <property type="match status" value="1"/>
</dbReference>
<dbReference type="InterPro" id="IPR018097">
    <property type="entry name" value="EGF_Ca-bd_CS"/>
</dbReference>
<evidence type="ECO:0000256" key="4">
    <source>
        <dbReference type="ARBA" id="ARBA00022588"/>
    </source>
</evidence>
<feature type="binding site" evidence="21">
    <location>
        <position position="155"/>
    </location>
    <ligand>
        <name>Ca(2+)</name>
        <dbReference type="ChEBI" id="CHEBI:29108"/>
        <label>2</label>
    </ligand>
</feature>
<evidence type="ECO:0000256" key="13">
    <source>
        <dbReference type="ARBA" id="ARBA00022837"/>
    </source>
</evidence>
<dbReference type="Pfam" id="PF00431">
    <property type="entry name" value="CUB"/>
    <property type="match status" value="2"/>
</dbReference>
<evidence type="ECO:0000256" key="18">
    <source>
        <dbReference type="PIRSR" id="PIRSR001155-1"/>
    </source>
</evidence>
<evidence type="ECO:0000256" key="9">
    <source>
        <dbReference type="ARBA" id="ARBA00022737"/>
    </source>
</evidence>
<dbReference type="GO" id="GO:0005509">
    <property type="term" value="F:calcium ion binding"/>
    <property type="evidence" value="ECO:0007669"/>
    <property type="project" value="InterPro"/>
</dbReference>
<evidence type="ECO:0000256" key="5">
    <source>
        <dbReference type="ARBA" id="ARBA00022659"/>
    </source>
</evidence>
<dbReference type="PANTHER" id="PTHR24255:SF10">
    <property type="entry name" value="MANNAN-BINDING LECTIN SERINE PROTEASE 2"/>
    <property type="match status" value="1"/>
</dbReference>
<feature type="disulfide bond" evidence="19">
    <location>
        <begin position="163"/>
        <end position="176"/>
    </location>
</feature>
<evidence type="ECO:0000256" key="15">
    <source>
        <dbReference type="ARBA" id="ARBA00022875"/>
    </source>
</evidence>
<dbReference type="PROSITE" id="PS00010">
    <property type="entry name" value="ASX_HYDROXYL"/>
    <property type="match status" value="1"/>
</dbReference>
<feature type="disulfide bond" evidence="19">
    <location>
        <begin position="237"/>
        <end position="263"/>
    </location>
</feature>
<keyword evidence="29" id="KW-1185">Reference proteome</keyword>
<feature type="disulfide bond" evidence="19">
    <location>
        <begin position="638"/>
        <end position="668"/>
    </location>
</feature>
<dbReference type="AlphaFoldDB" id="A0A851NY86"/>
<evidence type="ECO:0000256" key="21">
    <source>
        <dbReference type="PIRSR" id="PIRSR001155-4"/>
    </source>
</evidence>
<dbReference type="InterPro" id="IPR024175">
    <property type="entry name" value="Pept_S1A_C1r/C1S/mannan-bd"/>
</dbReference>
<evidence type="ECO:0000256" key="22">
    <source>
        <dbReference type="PROSITE-ProRule" id="PRU00059"/>
    </source>
</evidence>
<keyword evidence="2" id="KW-0964">Secreted</keyword>
<feature type="non-terminal residue" evidence="28">
    <location>
        <position position="695"/>
    </location>
</feature>
<dbReference type="FunFam" id="2.40.10.10:FF:000015">
    <property type="entry name" value="Atrial natriuretic peptide-converting enzyme"/>
    <property type="match status" value="1"/>
</dbReference>
<feature type="binding site" evidence="21">
    <location>
        <position position="285"/>
    </location>
    <ligand>
        <name>Ca(2+)</name>
        <dbReference type="ChEBI" id="CHEBI:29108"/>
        <label>3</label>
    </ligand>
</feature>
<feature type="non-terminal residue" evidence="28">
    <location>
        <position position="1"/>
    </location>
</feature>
<dbReference type="GO" id="GO:0004252">
    <property type="term" value="F:serine-type endopeptidase activity"/>
    <property type="evidence" value="ECO:0007669"/>
    <property type="project" value="InterPro"/>
</dbReference>
<evidence type="ECO:0000256" key="17">
    <source>
        <dbReference type="ARBA" id="ARBA00023278"/>
    </source>
</evidence>
<dbReference type="SMART" id="SM00020">
    <property type="entry name" value="Tryp_SPc"/>
    <property type="match status" value="1"/>
</dbReference>
<dbReference type="PIRSF" id="PIRSF001155">
    <property type="entry name" value="C1r_C1s_MASP"/>
    <property type="match status" value="1"/>
</dbReference>
<evidence type="ECO:0000259" key="27">
    <source>
        <dbReference type="PROSITE" id="PS50923"/>
    </source>
</evidence>
<dbReference type="GO" id="GO:0045087">
    <property type="term" value="P:innate immune response"/>
    <property type="evidence" value="ECO:0007669"/>
    <property type="project" value="UniProtKB-KW"/>
</dbReference>
<feature type="disulfide bond" evidence="19">
    <location>
        <begin position="68"/>
        <end position="86"/>
    </location>
</feature>
<feature type="disulfide bond" evidence="19">
    <location>
        <begin position="400"/>
        <end position="435"/>
    </location>
</feature>
<feature type="disulfide bond" description="Interchain (between heavy and light chains)" evidence="19">
    <location>
        <begin position="439"/>
        <end position="559"/>
    </location>
</feature>
<keyword evidence="9" id="KW-0677">Repeat</keyword>
<evidence type="ECO:0000256" key="12">
    <source>
        <dbReference type="ARBA" id="ARBA00022825"/>
    </source>
</evidence>
<feature type="disulfide bond" evidence="19">
    <location>
        <begin position="148"/>
        <end position="161"/>
    </location>
</feature>
<sequence>RLLLLLAALYSGVSSSIVLQKMYGRITSPDFPNAYPNHKERIWNITVPKGYSVRIYFTHFNLELSYLCEYDYVKLSSGGKTLATLCGQDSTDTEEAPGNKTYVSTDSTLMVVFRSDYSNEKPFTGFEAFYAAEDINECKQLFDGEPLCNHHCHNYVGGYYCSCRVGYTLHENKRTCTAQCQNQVFTQRTGEMASPDYPAPYPPLSTCSYSIQVEEGFLITLEFVETFNVETHPEMLCPYDVLMVSFLLSFQIKTPKKQFGPFCGKTLPAKIETWTNVVNITFITDVSGAHTGWKMKYTAVGLPCPSPEAPPHGHIAPVQAQYAVGDRYALSCDIGYVLLENENVVMSFVAECRKNASWSKATAKCIIVDCGQPEDIDSGAVTYLTGPEETTYSAEIQYQCEAPFYTMKANSNGKYICSDDGFWKNTKGEITLPVCEPVCGTRSSGAVERIYGGRRARPGEFPWQVMLITEQGGLGGGSLLYDKWVLTAAHIVAEQRNPSALKIKLGILNRHSAHYEEAQAEKIFIHEGYKNDLVHFNNDIALIKLEHKVPISTTIMPICLPGKEGRFQLKANDTVTVSGWGKTETRSSSAALLYTELIVINQKECTDAYANKSYNGHLLLVTENMLCAGAEGGGRDACQGDSGGPLVAVDAHTRKWFISGIVSWALDCAVAGQYGVYTRVTNYLSWIESTITNNS</sequence>
<feature type="binding site" evidence="21">
    <location>
        <position position="63"/>
    </location>
    <ligand>
        <name>Ca(2+)</name>
        <dbReference type="ChEBI" id="CHEBI:29108"/>
        <label>1</label>
    </ligand>
</feature>
<protein>
    <submittedName>
        <fullName evidence="28">MASP2 protease</fullName>
    </submittedName>
</protein>
<dbReference type="InterPro" id="IPR035976">
    <property type="entry name" value="Sushi/SCR/CCP_sf"/>
</dbReference>
<evidence type="ECO:0000256" key="16">
    <source>
        <dbReference type="ARBA" id="ARBA00023157"/>
    </source>
</evidence>
<evidence type="ECO:0000256" key="7">
    <source>
        <dbReference type="ARBA" id="ARBA00022723"/>
    </source>
</evidence>
<evidence type="ECO:0000256" key="23">
    <source>
        <dbReference type="PROSITE-ProRule" id="PRU00302"/>
    </source>
</evidence>
<feature type="active site" description="Charge relay system" evidence="18">
    <location>
        <position position="642"/>
    </location>
</feature>
<keyword evidence="16 19" id="KW-1015">Disulfide bond</keyword>
<comment type="caution">
    <text evidence="28">The sequence shown here is derived from an EMBL/GenBank/DDBJ whole genome shotgun (WGS) entry which is preliminary data.</text>
</comment>
<feature type="domain" description="Sushi" evidence="27">
    <location>
        <begin position="302"/>
        <end position="367"/>
    </location>
</feature>
<keyword evidence="14" id="KW-0391">Immunity</keyword>
<dbReference type="PROSITE" id="PS01180">
    <property type="entry name" value="CUB"/>
    <property type="match status" value="2"/>
</dbReference>
<evidence type="ECO:0000256" key="2">
    <source>
        <dbReference type="ARBA" id="ARBA00022525"/>
    </source>
</evidence>
<dbReference type="InterPro" id="IPR009003">
    <property type="entry name" value="Peptidase_S1_PA"/>
</dbReference>
<keyword evidence="8 24" id="KW-0732">Signal</keyword>
<proteinExistence type="predicted"/>
<dbReference type="InterPro" id="IPR000436">
    <property type="entry name" value="Sushi_SCR_CCP_dom"/>
</dbReference>
<dbReference type="EMBL" id="WBMW01002601">
    <property type="protein sequence ID" value="NXC43322.1"/>
    <property type="molecule type" value="Genomic_DNA"/>
</dbReference>
<keyword evidence="11" id="KW-0068">Autocatalytic cleavage</keyword>
<gene>
    <name evidence="28" type="primary">Masp2</name>
    <name evidence="28" type="ORF">PENPIL_R01568</name>
</gene>
<dbReference type="Gene3D" id="2.10.70.10">
    <property type="entry name" value="Complement Module, domain 1"/>
    <property type="match status" value="2"/>
</dbReference>
<dbReference type="InterPro" id="IPR035914">
    <property type="entry name" value="Sperma_CUB_dom_sf"/>
</dbReference>
<keyword evidence="17 20" id="KW-0379">Hydroxylation</keyword>
<feature type="active site" description="Charge relay system" evidence="18">
    <location>
        <position position="539"/>
    </location>
</feature>
<keyword evidence="6 28" id="KW-0645">Protease</keyword>
<comment type="caution">
    <text evidence="23">Lacks conserved residue(s) required for the propagation of feature annotation.</text>
</comment>